<proteinExistence type="predicted"/>
<keyword evidence="1" id="KW-0217">Developmental protein</keyword>
<evidence type="ECO:0000256" key="1">
    <source>
        <dbReference type="ARBA" id="ARBA00022473"/>
    </source>
</evidence>
<dbReference type="GeneTree" id="ENSGT00940000166157"/>
<dbReference type="InterPro" id="IPR000210">
    <property type="entry name" value="BTB/POZ_dom"/>
</dbReference>
<dbReference type="PANTHER" id="PTHR23231:SF20">
    <property type="entry name" value="SIMILAR TO GERM CELL-LESS"/>
    <property type="match status" value="1"/>
</dbReference>
<protein>
    <recommendedName>
        <fullName evidence="2">BTB domain-containing protein</fullName>
    </recommendedName>
</protein>
<dbReference type="GO" id="GO:0005634">
    <property type="term" value="C:nucleus"/>
    <property type="evidence" value="ECO:0007669"/>
    <property type="project" value="TreeGrafter"/>
</dbReference>
<dbReference type="CDD" id="cd18495">
    <property type="entry name" value="BACK_GCL"/>
    <property type="match status" value="1"/>
</dbReference>
<evidence type="ECO:0000259" key="2">
    <source>
        <dbReference type="PROSITE" id="PS50097"/>
    </source>
</evidence>
<reference evidence="3" key="3">
    <citation type="submission" date="2025-09" db="UniProtKB">
        <authorList>
            <consortium name="Ensembl"/>
        </authorList>
    </citation>
    <scope>IDENTIFICATION</scope>
</reference>
<dbReference type="AlphaFoldDB" id="A0A8C8UDZ8"/>
<dbReference type="Gene3D" id="1.25.40.420">
    <property type="match status" value="1"/>
</dbReference>
<sequence length="492" mass="56253">MGGEVVLELDVLRCTGVQGAVEVRAMPQRFPGPRLLSTGLPVKQVMEPKETEVGSGWVSSRSQVSKSRSIYESLFLRGEDSDVKICAFEEEWCLHRVYLCRSGYFASMFSGAWRETNMSTIEMEMPDKNIDRDSFHQALAYLYSYRVDIPPCRVIAILATASMLQLDGLIEQCEEVMMVSVSIKTVCTYYYAAENYGLQHLRYICRQWLLDNLMIWQSDELLPEISLDLMKQLIASSDLLVIQVEIDVYATLKKWMFLQLEPTWSGPPSALLAAADLYFAKYKSDVDDAPFLQTEQGRAFVPVFQQLRLSYIICDLPSAHIIDQDALIPATWLTPVYKEQWLTLLLAEQSRELGPAGVQVSDSRGNSMRCGRQIYTDEQCSWSWSGFNFGWDLVVDYNNKCIIFHRSALNNSCGLGVSLLWQRKVAFRLRVISLDETGRAVFRKDTDYHVLSLRKDQRLEVVNLEHEDLRFPIYVACNFLYLPAEKGNCEPT</sequence>
<reference evidence="3" key="2">
    <citation type="submission" date="2025-08" db="UniProtKB">
        <authorList>
            <consortium name="Ensembl"/>
        </authorList>
    </citation>
    <scope>IDENTIFICATION</scope>
</reference>
<feature type="domain" description="BTB" evidence="2">
    <location>
        <begin position="81"/>
        <end position="151"/>
    </location>
</feature>
<dbReference type="Ensembl" id="ENSPEMT00000042216.1">
    <property type="protein sequence ID" value="ENSPEMP00000030272.1"/>
    <property type="gene ID" value="ENSPEMG00000026975.1"/>
</dbReference>
<dbReference type="SMART" id="SM00225">
    <property type="entry name" value="BTB"/>
    <property type="match status" value="1"/>
</dbReference>
<evidence type="ECO:0000313" key="4">
    <source>
        <dbReference type="Proteomes" id="UP000694547"/>
    </source>
</evidence>
<dbReference type="Gene3D" id="3.30.710.10">
    <property type="entry name" value="Potassium Channel Kv1.1, Chain A"/>
    <property type="match status" value="1"/>
</dbReference>
<dbReference type="PROSITE" id="PS50097">
    <property type="entry name" value="BTB"/>
    <property type="match status" value="1"/>
</dbReference>
<dbReference type="Pfam" id="PF00651">
    <property type="entry name" value="BTB"/>
    <property type="match status" value="1"/>
</dbReference>
<dbReference type="InterPro" id="IPR011333">
    <property type="entry name" value="SKP1/BTB/POZ_sf"/>
</dbReference>
<dbReference type="GO" id="GO:0007281">
    <property type="term" value="P:germ cell development"/>
    <property type="evidence" value="ECO:0007669"/>
    <property type="project" value="InterPro"/>
</dbReference>
<name>A0A8C8UDZ8_PERMB</name>
<dbReference type="Proteomes" id="UP000694547">
    <property type="component" value="Chromosome X"/>
</dbReference>
<keyword evidence="4" id="KW-1185">Reference proteome</keyword>
<accession>A0A8C8UDZ8</accession>
<dbReference type="SUPFAM" id="SSF54695">
    <property type="entry name" value="POZ domain"/>
    <property type="match status" value="1"/>
</dbReference>
<organism evidence="3 4">
    <name type="scientific">Peromyscus maniculatus bairdii</name>
    <name type="common">Prairie deer mouse</name>
    <dbReference type="NCBI Taxonomy" id="230844"/>
    <lineage>
        <taxon>Eukaryota</taxon>
        <taxon>Metazoa</taxon>
        <taxon>Chordata</taxon>
        <taxon>Craniata</taxon>
        <taxon>Vertebrata</taxon>
        <taxon>Euteleostomi</taxon>
        <taxon>Mammalia</taxon>
        <taxon>Eutheria</taxon>
        <taxon>Euarchontoglires</taxon>
        <taxon>Glires</taxon>
        <taxon>Rodentia</taxon>
        <taxon>Myomorpha</taxon>
        <taxon>Muroidea</taxon>
        <taxon>Cricetidae</taxon>
        <taxon>Neotominae</taxon>
        <taxon>Peromyscus</taxon>
    </lineage>
</organism>
<reference evidence="3 4" key="1">
    <citation type="submission" date="2018-10" db="EMBL/GenBank/DDBJ databases">
        <title>Improved assembly of the deer mouse Peromyscus maniculatus genome.</title>
        <authorList>
            <person name="Lassance J.-M."/>
            <person name="Hoekstra H.E."/>
        </authorList>
    </citation>
    <scope>NUCLEOTIDE SEQUENCE [LARGE SCALE GENOMIC DNA]</scope>
</reference>
<dbReference type="InterPro" id="IPR043380">
    <property type="entry name" value="Gcl-like"/>
</dbReference>
<dbReference type="PANTHER" id="PTHR23231">
    <property type="entry name" value="GERM CELL-LESS PROTEIN"/>
    <property type="match status" value="1"/>
</dbReference>
<evidence type="ECO:0000313" key="3">
    <source>
        <dbReference type="Ensembl" id="ENSPEMP00000030272.1"/>
    </source>
</evidence>